<name>A0AAD8MS40_9APIA</name>
<reference evidence="1" key="2">
    <citation type="submission" date="2023-05" db="EMBL/GenBank/DDBJ databases">
        <authorList>
            <person name="Schelkunov M.I."/>
        </authorList>
    </citation>
    <scope>NUCLEOTIDE SEQUENCE</scope>
    <source>
        <strain evidence="1">Hsosn_3</strain>
        <tissue evidence="1">Leaf</tissue>
    </source>
</reference>
<comment type="caution">
    <text evidence="1">The sequence shown here is derived from an EMBL/GenBank/DDBJ whole genome shotgun (WGS) entry which is preliminary data.</text>
</comment>
<accession>A0AAD8MS40</accession>
<protein>
    <submittedName>
        <fullName evidence="1">Uncharacterized protein</fullName>
    </submittedName>
</protein>
<evidence type="ECO:0000313" key="1">
    <source>
        <dbReference type="EMBL" id="KAK1382937.1"/>
    </source>
</evidence>
<evidence type="ECO:0000313" key="2">
    <source>
        <dbReference type="Proteomes" id="UP001237642"/>
    </source>
</evidence>
<sequence>MIIKMNEQSEKSQTFDNVTNSGFKHTYPGYAYSVSSNIDFIPRKRGRPRKVIQSTGGTEHDRSICTPVIKKRERKIDDVIEVDIEDPSIVQPPLTEVGTVHSNMFQMPDVLQKRTALLPDTMHTNTIQTPDIPHYAKYKGKEKVDERKENVWKHNLSLSDKELENYTLGAEPYVSNVGATRFRICLMAEDVTGVAAFILCDREVETVIGKTVFDVIADQEMYSSTYSMHKSESITPSVQICESKTPDTGKSATSNPLKRLNDGTVISITDLDEHSHVDDNEKQPKPITLKHIKKEKVIKIINFKIHLCQKVAYSEVTLLK</sequence>
<gene>
    <name evidence="1" type="ORF">POM88_020672</name>
</gene>
<dbReference type="AlphaFoldDB" id="A0AAD8MS40"/>
<dbReference type="EMBL" id="JAUIZM010000005">
    <property type="protein sequence ID" value="KAK1382937.1"/>
    <property type="molecule type" value="Genomic_DNA"/>
</dbReference>
<reference evidence="1" key="1">
    <citation type="submission" date="2023-02" db="EMBL/GenBank/DDBJ databases">
        <title>Genome of toxic invasive species Heracleum sosnowskyi carries increased number of genes despite the absence of recent whole-genome duplications.</title>
        <authorList>
            <person name="Schelkunov M."/>
            <person name="Shtratnikova V."/>
            <person name="Makarenko M."/>
            <person name="Klepikova A."/>
            <person name="Omelchenko D."/>
            <person name="Novikova G."/>
            <person name="Obukhova E."/>
            <person name="Bogdanov V."/>
            <person name="Penin A."/>
            <person name="Logacheva M."/>
        </authorList>
    </citation>
    <scope>NUCLEOTIDE SEQUENCE</scope>
    <source>
        <strain evidence="1">Hsosn_3</strain>
        <tissue evidence="1">Leaf</tissue>
    </source>
</reference>
<keyword evidence="2" id="KW-1185">Reference proteome</keyword>
<organism evidence="1 2">
    <name type="scientific">Heracleum sosnowskyi</name>
    <dbReference type="NCBI Taxonomy" id="360622"/>
    <lineage>
        <taxon>Eukaryota</taxon>
        <taxon>Viridiplantae</taxon>
        <taxon>Streptophyta</taxon>
        <taxon>Embryophyta</taxon>
        <taxon>Tracheophyta</taxon>
        <taxon>Spermatophyta</taxon>
        <taxon>Magnoliopsida</taxon>
        <taxon>eudicotyledons</taxon>
        <taxon>Gunneridae</taxon>
        <taxon>Pentapetalae</taxon>
        <taxon>asterids</taxon>
        <taxon>campanulids</taxon>
        <taxon>Apiales</taxon>
        <taxon>Apiaceae</taxon>
        <taxon>Apioideae</taxon>
        <taxon>apioid superclade</taxon>
        <taxon>Tordylieae</taxon>
        <taxon>Tordyliinae</taxon>
        <taxon>Heracleum</taxon>
    </lineage>
</organism>
<proteinExistence type="predicted"/>
<dbReference type="Proteomes" id="UP001237642">
    <property type="component" value="Unassembled WGS sequence"/>
</dbReference>